<keyword evidence="11" id="KW-0408">Iron</keyword>
<evidence type="ECO:0000256" key="1">
    <source>
        <dbReference type="ARBA" id="ARBA00000491"/>
    </source>
</evidence>
<dbReference type="EMBL" id="RBII01000001">
    <property type="protein sequence ID" value="RKQ71959.1"/>
    <property type="molecule type" value="Genomic_DNA"/>
</dbReference>
<evidence type="ECO:0000256" key="4">
    <source>
        <dbReference type="ARBA" id="ARBA00004729"/>
    </source>
</evidence>
<dbReference type="Gene3D" id="3.30.499.10">
    <property type="entry name" value="Aconitase, domain 3"/>
    <property type="match status" value="2"/>
</dbReference>
<evidence type="ECO:0000256" key="14">
    <source>
        <dbReference type="ARBA" id="ARBA00023304"/>
    </source>
</evidence>
<dbReference type="EC" id="4.2.1.33" evidence="6"/>
<accession>A0A420WLV4</accession>
<dbReference type="PANTHER" id="PTHR43822:SF9">
    <property type="entry name" value="3-ISOPROPYLMALATE DEHYDRATASE"/>
    <property type="match status" value="1"/>
</dbReference>
<dbReference type="GO" id="GO:0009098">
    <property type="term" value="P:L-leucine biosynthetic process"/>
    <property type="evidence" value="ECO:0007669"/>
    <property type="project" value="UniProtKB-KW"/>
</dbReference>
<dbReference type="PRINTS" id="PR00415">
    <property type="entry name" value="ACONITASE"/>
</dbReference>
<proteinExistence type="predicted"/>
<keyword evidence="14" id="KW-0100">Branched-chain amino acid biosynthesis</keyword>
<dbReference type="InterPro" id="IPR050067">
    <property type="entry name" value="IPM_dehydratase_rel_enz"/>
</dbReference>
<dbReference type="InterPro" id="IPR036008">
    <property type="entry name" value="Aconitase_4Fe-4S_dom"/>
</dbReference>
<feature type="domain" description="Aconitase/3-isopropylmalate dehydratase large subunit alpha/beta/alpha" evidence="15">
    <location>
        <begin position="16"/>
        <end position="460"/>
    </location>
</feature>
<evidence type="ECO:0000256" key="7">
    <source>
        <dbReference type="ARBA" id="ARBA00022430"/>
    </source>
</evidence>
<dbReference type="SUPFAM" id="SSF53732">
    <property type="entry name" value="Aconitase iron-sulfur domain"/>
    <property type="match status" value="1"/>
</dbReference>
<evidence type="ECO:0000259" key="15">
    <source>
        <dbReference type="Pfam" id="PF00330"/>
    </source>
</evidence>
<keyword evidence="17" id="KW-1185">Reference proteome</keyword>
<gene>
    <name evidence="16" type="ORF">DES40_1295</name>
</gene>
<comment type="catalytic activity">
    <reaction evidence="1">
        <text>(2R,3S)-3-isopropylmalate = (2S)-2-isopropylmalate</text>
        <dbReference type="Rhea" id="RHEA:32287"/>
        <dbReference type="ChEBI" id="CHEBI:1178"/>
        <dbReference type="ChEBI" id="CHEBI:35121"/>
        <dbReference type="EC" id="4.2.1.33"/>
    </reaction>
</comment>
<evidence type="ECO:0000313" key="16">
    <source>
        <dbReference type="EMBL" id="RKQ71959.1"/>
    </source>
</evidence>
<dbReference type="InterPro" id="IPR018136">
    <property type="entry name" value="Aconitase_4Fe-4S_BS"/>
</dbReference>
<dbReference type="InterPro" id="IPR015931">
    <property type="entry name" value="Acnase/IPM_dHydase_lsu_aba_1/3"/>
</dbReference>
<reference evidence="16 17" key="1">
    <citation type="submission" date="2018-10" db="EMBL/GenBank/DDBJ databases">
        <title>Genomic Encyclopedia of Type Strains, Phase IV (KMG-IV): sequencing the most valuable type-strain genomes for metagenomic binning, comparative biology and taxonomic classification.</title>
        <authorList>
            <person name="Goeker M."/>
        </authorList>
    </citation>
    <scope>NUCLEOTIDE SEQUENCE [LARGE SCALE GENOMIC DNA]</scope>
    <source>
        <strain evidence="16 17">DSM 22008</strain>
    </source>
</reference>
<organism evidence="16 17">
    <name type="scientific">Litorimonas taeanensis</name>
    <dbReference type="NCBI Taxonomy" id="568099"/>
    <lineage>
        <taxon>Bacteria</taxon>
        <taxon>Pseudomonadati</taxon>
        <taxon>Pseudomonadota</taxon>
        <taxon>Alphaproteobacteria</taxon>
        <taxon>Maricaulales</taxon>
        <taxon>Robiginitomaculaceae</taxon>
    </lineage>
</organism>
<dbReference type="Pfam" id="PF00330">
    <property type="entry name" value="Aconitase"/>
    <property type="match status" value="1"/>
</dbReference>
<comment type="cofactor">
    <cofactor evidence="2">
        <name>[4Fe-4S] cluster</name>
        <dbReference type="ChEBI" id="CHEBI:49883"/>
    </cofactor>
</comment>
<protein>
    <recommendedName>
        <fullName evidence="6">3-isopropylmalate dehydratase</fullName>
        <ecNumber evidence="6">4.2.1.33</ecNumber>
    </recommendedName>
</protein>
<keyword evidence="7" id="KW-0432">Leucine biosynthesis</keyword>
<dbReference type="InterPro" id="IPR001030">
    <property type="entry name" value="Acoase/IPM_deHydtase_lsu_aba"/>
</dbReference>
<dbReference type="AlphaFoldDB" id="A0A420WLV4"/>
<dbReference type="PROSITE" id="PS00450">
    <property type="entry name" value="ACONITASE_1"/>
    <property type="match status" value="1"/>
</dbReference>
<dbReference type="NCBIfam" id="NF004016">
    <property type="entry name" value="PRK05478.1"/>
    <property type="match status" value="1"/>
</dbReference>
<dbReference type="GO" id="GO:0046872">
    <property type="term" value="F:metal ion binding"/>
    <property type="evidence" value="ECO:0007669"/>
    <property type="project" value="UniProtKB-KW"/>
</dbReference>
<comment type="pathway">
    <text evidence="4">Amino-acid biosynthesis; L-leucine biosynthesis; L-leucine from 3-methyl-2-oxobutanoate: step 2/4.</text>
</comment>
<dbReference type="GO" id="GO:0051539">
    <property type="term" value="F:4 iron, 4 sulfur cluster binding"/>
    <property type="evidence" value="ECO:0007669"/>
    <property type="project" value="UniProtKB-KW"/>
</dbReference>
<evidence type="ECO:0000256" key="10">
    <source>
        <dbReference type="ARBA" id="ARBA00022723"/>
    </source>
</evidence>
<evidence type="ECO:0000256" key="5">
    <source>
        <dbReference type="ARBA" id="ARBA00011271"/>
    </source>
</evidence>
<evidence type="ECO:0000256" key="12">
    <source>
        <dbReference type="ARBA" id="ARBA00023014"/>
    </source>
</evidence>
<dbReference type="PANTHER" id="PTHR43822">
    <property type="entry name" value="HOMOACONITASE, MITOCHONDRIAL-RELATED"/>
    <property type="match status" value="1"/>
</dbReference>
<keyword evidence="12" id="KW-0411">Iron-sulfur</keyword>
<keyword evidence="10" id="KW-0479">Metal-binding</keyword>
<evidence type="ECO:0000256" key="6">
    <source>
        <dbReference type="ARBA" id="ARBA00011998"/>
    </source>
</evidence>
<evidence type="ECO:0000313" key="17">
    <source>
        <dbReference type="Proteomes" id="UP000282211"/>
    </source>
</evidence>
<evidence type="ECO:0000256" key="3">
    <source>
        <dbReference type="ARBA" id="ARBA00002695"/>
    </source>
</evidence>
<evidence type="ECO:0000256" key="2">
    <source>
        <dbReference type="ARBA" id="ARBA00001966"/>
    </source>
</evidence>
<keyword evidence="8" id="KW-0004">4Fe-4S</keyword>
<comment type="caution">
    <text evidence="16">The sequence shown here is derived from an EMBL/GenBank/DDBJ whole genome shotgun (WGS) entry which is preliminary data.</text>
</comment>
<evidence type="ECO:0000256" key="11">
    <source>
        <dbReference type="ARBA" id="ARBA00023004"/>
    </source>
</evidence>
<dbReference type="Proteomes" id="UP000282211">
    <property type="component" value="Unassembled WGS sequence"/>
</dbReference>
<comment type="subunit">
    <text evidence="5">Heterodimer of LeuC and LeuD.</text>
</comment>
<keyword evidence="13" id="KW-0456">Lyase</keyword>
<name>A0A420WLV4_9PROT</name>
<dbReference type="GO" id="GO:0003861">
    <property type="term" value="F:3-isopropylmalate dehydratase activity"/>
    <property type="evidence" value="ECO:0007669"/>
    <property type="project" value="UniProtKB-EC"/>
</dbReference>
<evidence type="ECO:0000256" key="8">
    <source>
        <dbReference type="ARBA" id="ARBA00022485"/>
    </source>
</evidence>
<dbReference type="InParanoid" id="A0A420WLV4"/>
<keyword evidence="9" id="KW-0028">Amino-acid biosynthesis</keyword>
<sequence length="466" mass="49288">MDGCLIYYGMEETLFDKLWNQHLVQSLDGGEDLIAIDRVFLHERTGSVALMSLVDSGRKAVRPEHVFCTMDHIVSNKSDRDKDDARTPDGDVFISATRRAAKKAGVNLIDVLDANQGIVHVISPELGIAQPGLTLVCPDSHTCSQGALGALAWGIGSTDAEHAIATGCLRIKKPRQMRINVDGALGSGVSAKDLVLHIIQTLGVDGAKRCAVEFSGDAISAMSIEERLTLCNMAVEFAAFTAIIAPDETTIDYVKGKKFAPSGQAWNDAKAYWASLVTDNGAEFDFDYTIKAADVVPTVTWGTNPSQAVAITGEVPSLDASSERALEYMNLRPGTAITDLKIDGAFIGSCTNARLSDLRIAAKILEGQKVASGVTAICVPGSMAVRRAAEAEGLDKIFKAAGFEWGAAGCAFCFYAGGETFSPGSRVISSTNRNFEGRQGPGVRTHLASPAIVAASALAGRISLTS</sequence>
<dbReference type="NCBIfam" id="NF009116">
    <property type="entry name" value="PRK12466.1"/>
    <property type="match status" value="1"/>
</dbReference>
<comment type="function">
    <text evidence="3">Catalyzes the isomerization between 2-isopropylmalate and 3-isopropylmalate, via the formation of 2-isopropylmaleate.</text>
</comment>
<evidence type="ECO:0000256" key="13">
    <source>
        <dbReference type="ARBA" id="ARBA00023239"/>
    </source>
</evidence>
<evidence type="ECO:0000256" key="9">
    <source>
        <dbReference type="ARBA" id="ARBA00022605"/>
    </source>
</evidence>